<evidence type="ECO:0000256" key="5">
    <source>
        <dbReference type="ARBA" id="ARBA00022692"/>
    </source>
</evidence>
<dbReference type="PANTHER" id="PTHR21461:SF40">
    <property type="entry name" value="GLYCOSYLTRANSFERASE FAMILY 92 PROTEIN"/>
    <property type="match status" value="1"/>
</dbReference>
<dbReference type="Proteomes" id="UP000821853">
    <property type="component" value="Chromosome 4"/>
</dbReference>
<protein>
    <recommendedName>
        <fullName evidence="8">Glycosyltransferase family 92 protein</fullName>
        <ecNumber evidence="8">2.4.1.-</ecNumber>
    </recommendedName>
</protein>
<evidence type="ECO:0000256" key="4">
    <source>
        <dbReference type="ARBA" id="ARBA00022679"/>
    </source>
</evidence>
<dbReference type="EMBL" id="JABSTR010000006">
    <property type="protein sequence ID" value="KAH9373368.1"/>
    <property type="molecule type" value="Genomic_DNA"/>
</dbReference>
<accession>A0A9J6GFX8</accession>
<keyword evidence="3 8" id="KW-0328">Glycosyltransferase</keyword>
<evidence type="ECO:0000313" key="9">
    <source>
        <dbReference type="EMBL" id="KAH9373368.1"/>
    </source>
</evidence>
<dbReference type="GO" id="GO:0005737">
    <property type="term" value="C:cytoplasm"/>
    <property type="evidence" value="ECO:0007669"/>
    <property type="project" value="TreeGrafter"/>
</dbReference>
<dbReference type="PANTHER" id="PTHR21461">
    <property type="entry name" value="GLYCOSYLTRANSFERASE FAMILY 92 PROTEIN"/>
    <property type="match status" value="1"/>
</dbReference>
<evidence type="ECO:0000256" key="1">
    <source>
        <dbReference type="ARBA" id="ARBA00004167"/>
    </source>
</evidence>
<keyword evidence="4 8" id="KW-0808">Transferase</keyword>
<name>A0A9J6GFX8_HAELO</name>
<dbReference type="OMA" id="HHYRSCC"/>
<comment type="subcellular location">
    <subcellularLocation>
        <location evidence="1">Membrane</location>
        <topology evidence="1">Single-pass membrane protein</topology>
    </subcellularLocation>
</comment>
<dbReference type="GO" id="GO:0016757">
    <property type="term" value="F:glycosyltransferase activity"/>
    <property type="evidence" value="ECO:0007669"/>
    <property type="project" value="UniProtKB-UniRule"/>
</dbReference>
<keyword evidence="6" id="KW-1133">Transmembrane helix</keyword>
<dbReference type="GO" id="GO:0016020">
    <property type="term" value="C:membrane"/>
    <property type="evidence" value="ECO:0007669"/>
    <property type="project" value="UniProtKB-SubCell"/>
</dbReference>
<dbReference type="AlphaFoldDB" id="A0A9J6GFX8"/>
<dbReference type="EC" id="2.4.1.-" evidence="8"/>
<dbReference type="InterPro" id="IPR008166">
    <property type="entry name" value="Glyco_transf_92"/>
</dbReference>
<organism evidence="9 10">
    <name type="scientific">Haemaphysalis longicornis</name>
    <name type="common">Bush tick</name>
    <dbReference type="NCBI Taxonomy" id="44386"/>
    <lineage>
        <taxon>Eukaryota</taxon>
        <taxon>Metazoa</taxon>
        <taxon>Ecdysozoa</taxon>
        <taxon>Arthropoda</taxon>
        <taxon>Chelicerata</taxon>
        <taxon>Arachnida</taxon>
        <taxon>Acari</taxon>
        <taxon>Parasitiformes</taxon>
        <taxon>Ixodida</taxon>
        <taxon>Ixodoidea</taxon>
        <taxon>Ixodidae</taxon>
        <taxon>Haemaphysalinae</taxon>
        <taxon>Haemaphysalis</taxon>
    </lineage>
</organism>
<dbReference type="OrthoDB" id="6418940at2759"/>
<comment type="similarity">
    <text evidence="2 8">Belongs to the glycosyltransferase 92 family.</text>
</comment>
<evidence type="ECO:0000256" key="6">
    <source>
        <dbReference type="ARBA" id="ARBA00022989"/>
    </source>
</evidence>
<evidence type="ECO:0000313" key="10">
    <source>
        <dbReference type="Proteomes" id="UP000821853"/>
    </source>
</evidence>
<gene>
    <name evidence="9" type="ORF">HPB48_018421</name>
</gene>
<keyword evidence="7" id="KW-0472">Membrane</keyword>
<dbReference type="Pfam" id="PF01697">
    <property type="entry name" value="Glyco_transf_92"/>
    <property type="match status" value="1"/>
</dbReference>
<keyword evidence="10" id="KW-1185">Reference proteome</keyword>
<keyword evidence="5" id="KW-0812">Transmembrane</keyword>
<evidence type="ECO:0000256" key="8">
    <source>
        <dbReference type="RuleBase" id="RU366017"/>
    </source>
</evidence>
<evidence type="ECO:0000256" key="3">
    <source>
        <dbReference type="ARBA" id="ARBA00022676"/>
    </source>
</evidence>
<reference evidence="9 10" key="1">
    <citation type="journal article" date="2020" name="Cell">
        <title>Large-Scale Comparative Analyses of Tick Genomes Elucidate Their Genetic Diversity and Vector Capacities.</title>
        <authorList>
            <consortium name="Tick Genome and Microbiome Consortium (TIGMIC)"/>
            <person name="Jia N."/>
            <person name="Wang J."/>
            <person name="Shi W."/>
            <person name="Du L."/>
            <person name="Sun Y."/>
            <person name="Zhan W."/>
            <person name="Jiang J.F."/>
            <person name="Wang Q."/>
            <person name="Zhang B."/>
            <person name="Ji P."/>
            <person name="Bell-Sakyi L."/>
            <person name="Cui X.M."/>
            <person name="Yuan T.T."/>
            <person name="Jiang B.G."/>
            <person name="Yang W.F."/>
            <person name="Lam T.T."/>
            <person name="Chang Q.C."/>
            <person name="Ding S.J."/>
            <person name="Wang X.J."/>
            <person name="Zhu J.G."/>
            <person name="Ruan X.D."/>
            <person name="Zhao L."/>
            <person name="Wei J.T."/>
            <person name="Ye R.Z."/>
            <person name="Que T.C."/>
            <person name="Du C.H."/>
            <person name="Zhou Y.H."/>
            <person name="Cheng J.X."/>
            <person name="Dai P.F."/>
            <person name="Guo W.B."/>
            <person name="Han X.H."/>
            <person name="Huang E.J."/>
            <person name="Li L.F."/>
            <person name="Wei W."/>
            <person name="Gao Y.C."/>
            <person name="Liu J.Z."/>
            <person name="Shao H.Z."/>
            <person name="Wang X."/>
            <person name="Wang C.C."/>
            <person name="Yang T.C."/>
            <person name="Huo Q.B."/>
            <person name="Li W."/>
            <person name="Chen H.Y."/>
            <person name="Chen S.E."/>
            <person name="Zhou L.G."/>
            <person name="Ni X.B."/>
            <person name="Tian J.H."/>
            <person name="Sheng Y."/>
            <person name="Liu T."/>
            <person name="Pan Y.S."/>
            <person name="Xia L.Y."/>
            <person name="Li J."/>
            <person name="Zhao F."/>
            <person name="Cao W.C."/>
        </authorList>
    </citation>
    <scope>NUCLEOTIDE SEQUENCE [LARGE SCALE GENOMIC DNA]</scope>
    <source>
        <strain evidence="9">HaeL-2018</strain>
    </source>
</reference>
<proteinExistence type="inferred from homology"/>
<evidence type="ECO:0000256" key="7">
    <source>
        <dbReference type="ARBA" id="ARBA00023136"/>
    </source>
</evidence>
<evidence type="ECO:0000256" key="2">
    <source>
        <dbReference type="ARBA" id="ARBA00007647"/>
    </source>
</evidence>
<dbReference type="VEuPathDB" id="VectorBase:HLOH_054160"/>
<sequence length="442" mass="51239">MKSEFECYNQHEENVTATIQEFNSQLSKRLLEKDIGKKLVYQDNDSWVQLWPGAYVYAAYMDKTNTSDWQIRIISIVSRHATPENSVQCWLSVGSAVFLSRATLKVLPEHHDRPFGAAFFLCPVKFRSEMYDQEIIRVALGTDWNMTSPKWLNVHQRQRTPPIFCSVCVRPIVGLSDKMSLIAEFIAYYSSMGIGSFNLYLCEVPRDVELLLLHLKDTTKVNIQLYRWNLHMNKSTIHEYGQLAALQDCFYRSRLTSEYVVSVDFDEFLVPKTRETLTEALLEIETSVGKKSLGSILVKNRFFCYEYPAYTAFLTQKPPLLTRILFIHEVGVWKYRERSKYVARPTAVVVSGVHFVWQHLKGTREVAISEAVMVLQHYRACCNVTKMNFWGSRDDEFLTEERVVADTSIHRHLKKMIHSDVIGSLKLLVEEPLKELPSYTDD</sequence>
<comment type="caution">
    <text evidence="9">The sequence shown here is derived from an EMBL/GenBank/DDBJ whole genome shotgun (WGS) entry which is preliminary data.</text>
</comment>